<dbReference type="GO" id="GO:0016787">
    <property type="term" value="F:hydrolase activity"/>
    <property type="evidence" value="ECO:0007669"/>
    <property type="project" value="UniProtKB-KW"/>
</dbReference>
<evidence type="ECO:0000313" key="3">
    <source>
        <dbReference type="EMBL" id="GFH63120.1"/>
    </source>
</evidence>
<dbReference type="EMBL" id="BLLL01000009">
    <property type="protein sequence ID" value="GFH63120.1"/>
    <property type="molecule type" value="Genomic_DNA"/>
</dbReference>
<gene>
    <name evidence="3" type="primary">yhaM</name>
    <name evidence="3" type="ORF">ZNDK_0891</name>
</gene>
<dbReference type="Pfam" id="PF01336">
    <property type="entry name" value="tRNA_anti-codon"/>
    <property type="match status" value="1"/>
</dbReference>
<organism evidence="3 4">
    <name type="scientific">Candidatus Desulfovibrio kirbyi</name>
    <dbReference type="NCBI Taxonomy" id="2696086"/>
    <lineage>
        <taxon>Bacteria</taxon>
        <taxon>Pseudomonadati</taxon>
        <taxon>Thermodesulfobacteriota</taxon>
        <taxon>Desulfovibrionia</taxon>
        <taxon>Desulfovibrionales</taxon>
        <taxon>Desulfovibrionaceae</taxon>
        <taxon>Desulfovibrio</taxon>
    </lineage>
</organism>
<name>A0A6L2R6D8_9BACT</name>
<dbReference type="Pfam" id="PF01966">
    <property type="entry name" value="HD"/>
    <property type="match status" value="1"/>
</dbReference>
<dbReference type="InterPro" id="IPR012340">
    <property type="entry name" value="NA-bd_OB-fold"/>
</dbReference>
<feature type="domain" description="HD" evidence="2">
    <location>
        <begin position="167"/>
        <end position="286"/>
    </location>
</feature>
<dbReference type="PANTHER" id="PTHR37294:SF1">
    <property type="entry name" value="3'-5' EXORIBONUCLEASE YHAM"/>
    <property type="match status" value="1"/>
</dbReference>
<dbReference type="NCBIfam" id="TIGR00277">
    <property type="entry name" value="HDIG"/>
    <property type="match status" value="1"/>
</dbReference>
<dbReference type="InterPro" id="IPR003607">
    <property type="entry name" value="HD/PDEase_dom"/>
</dbReference>
<dbReference type="SUPFAM" id="SSF109604">
    <property type="entry name" value="HD-domain/PDEase-like"/>
    <property type="match status" value="1"/>
</dbReference>
<comment type="caution">
    <text evidence="3">The sequence shown here is derived from an EMBL/GenBank/DDBJ whole genome shotgun (WGS) entry which is preliminary data.</text>
</comment>
<accession>A0A6L2R6D8</accession>
<dbReference type="Gene3D" id="2.40.50.140">
    <property type="entry name" value="Nucleic acid-binding proteins"/>
    <property type="match status" value="1"/>
</dbReference>
<dbReference type="GO" id="GO:0003676">
    <property type="term" value="F:nucleic acid binding"/>
    <property type="evidence" value="ECO:0007669"/>
    <property type="project" value="InterPro"/>
</dbReference>
<evidence type="ECO:0000256" key="1">
    <source>
        <dbReference type="ARBA" id="ARBA00022801"/>
    </source>
</evidence>
<proteinExistence type="predicted"/>
<evidence type="ECO:0000313" key="4">
    <source>
        <dbReference type="Proteomes" id="UP000505077"/>
    </source>
</evidence>
<dbReference type="AlphaFoldDB" id="A0A6L2R6D8"/>
<reference evidence="3 4" key="1">
    <citation type="journal article" date="2020" name="ISME J.">
        <title>Parallel Reductive Genome Evolution in Desulfovibrio Ectosymbionts Independently Acquired by Trichonympha Protists in the Termite Gut.</title>
        <authorList>
            <person name="Takeuchi M."/>
            <person name="Kuwahara H."/>
            <person name="Murakami T."/>
            <person name="Takahashi K."/>
            <person name="Kajitani R."/>
            <person name="Toyoda A."/>
            <person name="Itoh T."/>
            <person name="Ohkuma M."/>
            <person name="Hongoh Y."/>
        </authorList>
    </citation>
    <scope>NUCLEOTIDE SEQUENCE [LARGE SCALE GENOMIC DNA]</scope>
    <source>
        <strain evidence="3">ZnDsv-02</strain>
    </source>
</reference>
<dbReference type="PANTHER" id="PTHR37294">
    <property type="entry name" value="3'-5' EXORIBONUCLEASE YHAM"/>
    <property type="match status" value="1"/>
</dbReference>
<dbReference type="InterPro" id="IPR006675">
    <property type="entry name" value="HDIG_dom"/>
</dbReference>
<dbReference type="SMART" id="SM00471">
    <property type="entry name" value="HDc"/>
    <property type="match status" value="1"/>
</dbReference>
<protein>
    <submittedName>
        <fullName evidence="3">3'-5' exoribonuclease</fullName>
    </submittedName>
</protein>
<dbReference type="InterPro" id="IPR050798">
    <property type="entry name" value="YhaM_exoribonuc/phosphodiest"/>
</dbReference>
<dbReference type="PROSITE" id="PS51831">
    <property type="entry name" value="HD"/>
    <property type="match status" value="1"/>
</dbReference>
<dbReference type="Proteomes" id="UP000505077">
    <property type="component" value="Unassembled WGS sequence"/>
</dbReference>
<evidence type="ECO:0000259" key="2">
    <source>
        <dbReference type="PROSITE" id="PS51831"/>
    </source>
</evidence>
<dbReference type="Gene3D" id="1.10.3210.10">
    <property type="entry name" value="Hypothetical protein af1432"/>
    <property type="match status" value="1"/>
</dbReference>
<dbReference type="InterPro" id="IPR006674">
    <property type="entry name" value="HD_domain"/>
</dbReference>
<dbReference type="GO" id="GO:0031125">
    <property type="term" value="P:rRNA 3'-end processing"/>
    <property type="evidence" value="ECO:0007669"/>
    <property type="project" value="TreeGrafter"/>
</dbReference>
<dbReference type="CDD" id="cd04492">
    <property type="entry name" value="YhaM_OBF_like"/>
    <property type="match status" value="1"/>
</dbReference>
<keyword evidence="1" id="KW-0378">Hydrolase</keyword>
<sequence>MEKGQYVKDITSATAVRGLFVVSAAAQGQTSNGSPYWRLTLSDASGSLEAKIWHPLSVDYSSIDTGCIVQVEGAAALYRDQLQITVKKLRILSPADSVDVDPAALLPVSPYNLDDMLNSFERLVTEEFQHKPWRRLALALFRDETLRESFRICPAAKNVHHAYMGGLLEHTLSVFRLCQRIADLYPELDRQTLLAGALFHDIGKIREFSGGIGNDYTDEGRLLGHMYLGIELLAPHLAASGLEEELQRHLKHLVLSHHGEAEFGAVRPPHTAEALALHYADNLDAKMSQCSGLFENIAAEGQSWTPWQPTLGRHMHRGMRTPEATVEKTHSKAVRGECLSLLKA</sequence>
<dbReference type="CDD" id="cd00077">
    <property type="entry name" value="HDc"/>
    <property type="match status" value="1"/>
</dbReference>
<dbReference type="InterPro" id="IPR004365">
    <property type="entry name" value="NA-bd_OB_tRNA"/>
</dbReference>